<evidence type="ECO:0000256" key="5">
    <source>
        <dbReference type="ARBA" id="ARBA00038359"/>
    </source>
</evidence>
<evidence type="ECO:0000256" key="6">
    <source>
        <dbReference type="SAM" id="MobiDB-lite"/>
    </source>
</evidence>
<feature type="compositionally biased region" description="Polar residues" evidence="6">
    <location>
        <begin position="310"/>
        <end position="338"/>
    </location>
</feature>
<dbReference type="InterPro" id="IPR049326">
    <property type="entry name" value="Rhodopsin_dom_fungi"/>
</dbReference>
<dbReference type="AlphaFoldDB" id="A0AA38RRJ3"/>
<evidence type="ECO:0000256" key="2">
    <source>
        <dbReference type="ARBA" id="ARBA00022692"/>
    </source>
</evidence>
<dbReference type="PANTHER" id="PTHR33048">
    <property type="entry name" value="PTH11-LIKE INTEGRAL MEMBRANE PROTEIN (AFU_ORTHOLOGUE AFUA_5G11245)"/>
    <property type="match status" value="1"/>
</dbReference>
<evidence type="ECO:0000259" key="8">
    <source>
        <dbReference type="Pfam" id="PF20684"/>
    </source>
</evidence>
<comment type="subcellular location">
    <subcellularLocation>
        <location evidence="1">Membrane</location>
        <topology evidence="1">Multi-pass membrane protein</topology>
    </subcellularLocation>
</comment>
<dbReference type="Pfam" id="PF20684">
    <property type="entry name" value="Fung_rhodopsin"/>
    <property type="match status" value="1"/>
</dbReference>
<keyword evidence="3 7" id="KW-1133">Transmembrane helix</keyword>
<name>A0AA38RRJ3_9PEZI</name>
<feature type="transmembrane region" description="Helical" evidence="7">
    <location>
        <begin position="231"/>
        <end position="249"/>
    </location>
</feature>
<accession>A0AA38RRJ3</accession>
<evidence type="ECO:0000313" key="10">
    <source>
        <dbReference type="Proteomes" id="UP001174691"/>
    </source>
</evidence>
<evidence type="ECO:0000313" key="9">
    <source>
        <dbReference type="EMBL" id="KAJ9137632.1"/>
    </source>
</evidence>
<keyword evidence="4 7" id="KW-0472">Membrane</keyword>
<feature type="transmembrane region" description="Helical" evidence="7">
    <location>
        <begin position="199"/>
        <end position="219"/>
    </location>
</feature>
<feature type="domain" description="Rhodopsin" evidence="8">
    <location>
        <begin position="54"/>
        <end position="293"/>
    </location>
</feature>
<dbReference type="EMBL" id="JANBVN010000156">
    <property type="protein sequence ID" value="KAJ9137632.1"/>
    <property type="molecule type" value="Genomic_DNA"/>
</dbReference>
<feature type="transmembrane region" description="Helical" evidence="7">
    <location>
        <begin position="109"/>
        <end position="130"/>
    </location>
</feature>
<dbReference type="Proteomes" id="UP001174691">
    <property type="component" value="Unassembled WGS sequence"/>
</dbReference>
<evidence type="ECO:0000256" key="7">
    <source>
        <dbReference type="SAM" id="Phobius"/>
    </source>
</evidence>
<dbReference type="InterPro" id="IPR052337">
    <property type="entry name" value="SAT4-like"/>
</dbReference>
<feature type="compositionally biased region" description="Basic and acidic residues" evidence="6">
    <location>
        <begin position="339"/>
        <end position="350"/>
    </location>
</feature>
<evidence type="ECO:0000256" key="1">
    <source>
        <dbReference type="ARBA" id="ARBA00004141"/>
    </source>
</evidence>
<proteinExistence type="inferred from homology"/>
<sequence length="387" mass="43394">MADGGNYTSPADVPPPISPWTPEQLALLPHDNAGMRLVVSVWVMNFLALAFLLARVYCKFLRHRGLWWDDGVLIAAYVCSTIETALLSYSVKLGYGYHIWDTPPELFPLIPALLKVINLAGTFSLTAAIWSKTSFALTLLRLTQGWMKVVIWFIIISMNIAMGLSALFVWVQCTPIQKSWNPFIDGTCWPPYVLVHYNIFSAAYSAAMDISLALLPWKLIWRLQMKRQEKIGVAFAMSCGVFAGITAIIKTTKIPAMLSQDPYDGVDLFIWGNAESCVTIIAASVPILRVLIRDVKTSYRNYYVSEQNDNNTASRRSRVRGQNSVVVTGGRRSNNRSSNKLDDGSEKSILEGENSPGKIVRRNEIVVEYQDRKDGESMEYEMAHLPQ</sequence>
<keyword evidence="2 7" id="KW-0812">Transmembrane</keyword>
<feature type="transmembrane region" description="Helical" evidence="7">
    <location>
        <begin position="33"/>
        <end position="54"/>
    </location>
</feature>
<dbReference type="PANTHER" id="PTHR33048:SF42">
    <property type="entry name" value="INTEGRAL MEMBRANE PROTEIN"/>
    <property type="match status" value="1"/>
</dbReference>
<feature type="transmembrane region" description="Helical" evidence="7">
    <location>
        <begin position="269"/>
        <end position="292"/>
    </location>
</feature>
<dbReference type="GO" id="GO:0016020">
    <property type="term" value="C:membrane"/>
    <property type="evidence" value="ECO:0007669"/>
    <property type="project" value="UniProtKB-SubCell"/>
</dbReference>
<protein>
    <submittedName>
        <fullName evidence="9">Integral membrane family protein</fullName>
    </submittedName>
</protein>
<comment type="similarity">
    <text evidence="5">Belongs to the SAT4 family.</text>
</comment>
<feature type="region of interest" description="Disordered" evidence="6">
    <location>
        <begin position="310"/>
        <end position="355"/>
    </location>
</feature>
<gene>
    <name evidence="9" type="ORF">NKR19_g8119</name>
</gene>
<keyword evidence="10" id="KW-1185">Reference proteome</keyword>
<reference evidence="9" key="1">
    <citation type="submission" date="2022-07" db="EMBL/GenBank/DDBJ databases">
        <title>Fungi with potential for degradation of polypropylene.</title>
        <authorList>
            <person name="Gostincar C."/>
        </authorList>
    </citation>
    <scope>NUCLEOTIDE SEQUENCE</scope>
    <source>
        <strain evidence="9">EXF-13287</strain>
    </source>
</reference>
<feature type="transmembrane region" description="Helical" evidence="7">
    <location>
        <begin position="150"/>
        <end position="171"/>
    </location>
</feature>
<organism evidence="9 10">
    <name type="scientific">Coniochaeta hoffmannii</name>
    <dbReference type="NCBI Taxonomy" id="91930"/>
    <lineage>
        <taxon>Eukaryota</taxon>
        <taxon>Fungi</taxon>
        <taxon>Dikarya</taxon>
        <taxon>Ascomycota</taxon>
        <taxon>Pezizomycotina</taxon>
        <taxon>Sordariomycetes</taxon>
        <taxon>Sordariomycetidae</taxon>
        <taxon>Coniochaetales</taxon>
        <taxon>Coniochaetaceae</taxon>
        <taxon>Coniochaeta</taxon>
    </lineage>
</organism>
<evidence type="ECO:0000256" key="4">
    <source>
        <dbReference type="ARBA" id="ARBA00023136"/>
    </source>
</evidence>
<evidence type="ECO:0000256" key="3">
    <source>
        <dbReference type="ARBA" id="ARBA00022989"/>
    </source>
</evidence>
<feature type="transmembrane region" description="Helical" evidence="7">
    <location>
        <begin position="66"/>
        <end position="89"/>
    </location>
</feature>
<comment type="caution">
    <text evidence="9">The sequence shown here is derived from an EMBL/GenBank/DDBJ whole genome shotgun (WGS) entry which is preliminary data.</text>
</comment>